<proteinExistence type="predicted"/>
<organism evidence="1 2">
    <name type="scientific">Peronosclerospora sorghi</name>
    <dbReference type="NCBI Taxonomy" id="230839"/>
    <lineage>
        <taxon>Eukaryota</taxon>
        <taxon>Sar</taxon>
        <taxon>Stramenopiles</taxon>
        <taxon>Oomycota</taxon>
        <taxon>Peronosporomycetes</taxon>
        <taxon>Peronosporales</taxon>
        <taxon>Peronosporaceae</taxon>
        <taxon>Peronosclerospora</taxon>
    </lineage>
</organism>
<comment type="caution">
    <text evidence="1">The sequence shown here is derived from an EMBL/GenBank/DDBJ whole genome shotgun (WGS) entry which is preliminary data.</text>
</comment>
<sequence length="608" mass="67212">MLLDCGIKMQSLHCEPQKTNSGFEYRLVLPALNSIDVGALDIVLVSNYLTLLALPLLTEVLGFQGTIYATQLTVDFGRIFLEELAALTQGENSVILTFESVADIMETEYPMFSVGDIDKCCNKISYIEYNEIVSLPYGVEITALSSGYSLGASIWLLKGPNDHLAYVPASSGDYNRHPKELDLLPLVDCETLLLTDLKPDRDPHSNTERMVERVLSEVSRVLERDGICVVLTSPCGVVFDLVEAVYTARLQKKQPVPMYFISDNALRVMECTQLGAEWLCEKKVEKLYAGEDAFVHKSLLKNNLFHAVSDVSTTLPATLQNGTILFVGHPSLKFGRAVELIKMLGDESRNAILLIDPSVEPTEAFAPFQDLKIEKIVCPIDPRLGCGDANQFIARCSPQTLIVPFEYTVASPALAVEGVDDSSHFARVLPLHELNVAKSKTELLTFPMKHLEPIVMEKTSKYLDGKLDPKRKDFVLELQPSARAVPPSSDVNDESRVKGSGKRKAWAIADSETNILESIECKETSGLLLGHVDEEKLTKQVKTHDPLAQVYISQGQGDADVFMSIPSLEARITLWKETGKTLVETEKEQARALLTSFILAQLVVIPQV</sequence>
<gene>
    <name evidence="1" type="ORF">PsorP6_009050</name>
</gene>
<evidence type="ECO:0000313" key="1">
    <source>
        <dbReference type="EMBL" id="KAI9911294.1"/>
    </source>
</evidence>
<protein>
    <submittedName>
        <fullName evidence="1">Uncharacterized protein</fullName>
    </submittedName>
</protein>
<dbReference type="Proteomes" id="UP001163321">
    <property type="component" value="Chromosome 5"/>
</dbReference>
<keyword evidence="2" id="KW-1185">Reference proteome</keyword>
<name>A0ACC0VXR5_9STRA</name>
<accession>A0ACC0VXR5</accession>
<evidence type="ECO:0000313" key="2">
    <source>
        <dbReference type="Proteomes" id="UP001163321"/>
    </source>
</evidence>
<reference evidence="1 2" key="1">
    <citation type="journal article" date="2022" name="bioRxiv">
        <title>The genome of the oomycete Peronosclerospora sorghi, a cosmopolitan pathogen of maize and sorghum, is inflated with dispersed pseudogenes.</title>
        <authorList>
            <person name="Fletcher K."/>
            <person name="Martin F."/>
            <person name="Isakeit T."/>
            <person name="Cavanaugh K."/>
            <person name="Magill C."/>
            <person name="Michelmore R."/>
        </authorList>
    </citation>
    <scope>NUCLEOTIDE SEQUENCE [LARGE SCALE GENOMIC DNA]</scope>
    <source>
        <strain evidence="1">P6</strain>
    </source>
</reference>
<dbReference type="EMBL" id="CM047584">
    <property type="protein sequence ID" value="KAI9911294.1"/>
    <property type="molecule type" value="Genomic_DNA"/>
</dbReference>